<dbReference type="EnsemblPlants" id="TuG1812G0100002369.01.T02">
    <property type="protein sequence ID" value="TuG1812G0100002369.01.T02.cds380984"/>
    <property type="gene ID" value="TuG1812G0100002369.01"/>
</dbReference>
<reference evidence="1" key="3">
    <citation type="submission" date="2022-06" db="UniProtKB">
        <authorList>
            <consortium name="EnsemblPlants"/>
        </authorList>
    </citation>
    <scope>IDENTIFICATION</scope>
</reference>
<reference evidence="1" key="2">
    <citation type="submission" date="2018-03" db="EMBL/GenBank/DDBJ databases">
        <title>The Triticum urartu genome reveals the dynamic nature of wheat genome evolution.</title>
        <authorList>
            <person name="Ling H."/>
            <person name="Ma B."/>
            <person name="Shi X."/>
            <person name="Liu H."/>
            <person name="Dong L."/>
            <person name="Sun H."/>
            <person name="Cao Y."/>
            <person name="Gao Q."/>
            <person name="Zheng S."/>
            <person name="Li Y."/>
            <person name="Yu Y."/>
            <person name="Du H."/>
            <person name="Qi M."/>
            <person name="Li Y."/>
            <person name="Yu H."/>
            <person name="Cui Y."/>
            <person name="Wang N."/>
            <person name="Chen C."/>
            <person name="Wu H."/>
            <person name="Zhao Y."/>
            <person name="Zhang J."/>
            <person name="Li Y."/>
            <person name="Zhou W."/>
            <person name="Zhang B."/>
            <person name="Hu W."/>
            <person name="Eijk M."/>
            <person name="Tang J."/>
            <person name="Witsenboer H."/>
            <person name="Zhao S."/>
            <person name="Li Z."/>
            <person name="Zhang A."/>
            <person name="Wang D."/>
            <person name="Liang C."/>
        </authorList>
    </citation>
    <scope>NUCLEOTIDE SEQUENCE [LARGE SCALE GENOMIC DNA]</scope>
    <source>
        <strain evidence="1">cv. G1812</strain>
    </source>
</reference>
<dbReference type="Proteomes" id="UP000015106">
    <property type="component" value="Chromosome 1"/>
</dbReference>
<dbReference type="Gramene" id="TuG1812G0100002369.01.T03">
    <property type="protein sequence ID" value="TuG1812G0100002369.01.T03.cds380982"/>
    <property type="gene ID" value="TuG1812G0100002369.01"/>
</dbReference>
<organism evidence="1 2">
    <name type="scientific">Triticum urartu</name>
    <name type="common">Red wild einkorn</name>
    <name type="synonym">Crithodium urartu</name>
    <dbReference type="NCBI Taxonomy" id="4572"/>
    <lineage>
        <taxon>Eukaryota</taxon>
        <taxon>Viridiplantae</taxon>
        <taxon>Streptophyta</taxon>
        <taxon>Embryophyta</taxon>
        <taxon>Tracheophyta</taxon>
        <taxon>Spermatophyta</taxon>
        <taxon>Magnoliopsida</taxon>
        <taxon>Liliopsida</taxon>
        <taxon>Poales</taxon>
        <taxon>Poaceae</taxon>
        <taxon>BOP clade</taxon>
        <taxon>Pooideae</taxon>
        <taxon>Triticodae</taxon>
        <taxon>Triticeae</taxon>
        <taxon>Triticinae</taxon>
        <taxon>Triticum</taxon>
    </lineage>
</organism>
<evidence type="ECO:0000313" key="1">
    <source>
        <dbReference type="EnsemblPlants" id="TuG1812G0100002369.01.T01.cds380984"/>
    </source>
</evidence>
<dbReference type="Gramene" id="TuG1812G0100002369.01.T01">
    <property type="protein sequence ID" value="TuG1812G0100002369.01.T01.cds380984"/>
    <property type="gene ID" value="TuG1812G0100002369.01"/>
</dbReference>
<proteinExistence type="predicted"/>
<dbReference type="Gramene" id="TuG1812G0100002369.01.T02">
    <property type="protein sequence ID" value="TuG1812G0100002369.01.T02.cds380984"/>
    <property type="gene ID" value="TuG1812G0100002369.01"/>
</dbReference>
<dbReference type="AlphaFoldDB" id="A0A8R7JZI2"/>
<dbReference type="EnsemblPlants" id="TuG1812G0100002369.01.T01">
    <property type="protein sequence ID" value="TuG1812G0100002369.01.T01.cds380984"/>
    <property type="gene ID" value="TuG1812G0100002369.01"/>
</dbReference>
<sequence length="151" mass="16903">KRKIDRSNPRARLVLFPPSPKECPSHDLLLGCPRSWCHPTNALPASNTFTNPSLSLPPGSLAPLPPQALHWRRDLPQAAFRSRPPQLLPCVIQGQLEVVAPSICLRKCLLALVVRLLASKDSCRTASPHDSTRLIRRWRPASSTWRDVVWT</sequence>
<dbReference type="EnsemblPlants" id="TuG1812G0100002369.01.T03">
    <property type="protein sequence ID" value="TuG1812G0100002369.01.T03.cds380982"/>
    <property type="gene ID" value="TuG1812G0100002369.01"/>
</dbReference>
<accession>A0A8R7JZI2</accession>
<keyword evidence="2" id="KW-1185">Reference proteome</keyword>
<evidence type="ECO:0000313" key="2">
    <source>
        <dbReference type="Proteomes" id="UP000015106"/>
    </source>
</evidence>
<protein>
    <submittedName>
        <fullName evidence="1">Uncharacterized protein</fullName>
    </submittedName>
</protein>
<name>A0A8R7JZI2_TRIUA</name>
<reference evidence="2" key="1">
    <citation type="journal article" date="2013" name="Nature">
        <title>Draft genome of the wheat A-genome progenitor Triticum urartu.</title>
        <authorList>
            <person name="Ling H.Q."/>
            <person name="Zhao S."/>
            <person name="Liu D."/>
            <person name="Wang J."/>
            <person name="Sun H."/>
            <person name="Zhang C."/>
            <person name="Fan H."/>
            <person name="Li D."/>
            <person name="Dong L."/>
            <person name="Tao Y."/>
            <person name="Gao C."/>
            <person name="Wu H."/>
            <person name="Li Y."/>
            <person name="Cui Y."/>
            <person name="Guo X."/>
            <person name="Zheng S."/>
            <person name="Wang B."/>
            <person name="Yu K."/>
            <person name="Liang Q."/>
            <person name="Yang W."/>
            <person name="Lou X."/>
            <person name="Chen J."/>
            <person name="Feng M."/>
            <person name="Jian J."/>
            <person name="Zhang X."/>
            <person name="Luo G."/>
            <person name="Jiang Y."/>
            <person name="Liu J."/>
            <person name="Wang Z."/>
            <person name="Sha Y."/>
            <person name="Zhang B."/>
            <person name="Wu H."/>
            <person name="Tang D."/>
            <person name="Shen Q."/>
            <person name="Xue P."/>
            <person name="Zou S."/>
            <person name="Wang X."/>
            <person name="Liu X."/>
            <person name="Wang F."/>
            <person name="Yang Y."/>
            <person name="An X."/>
            <person name="Dong Z."/>
            <person name="Zhang K."/>
            <person name="Zhang X."/>
            <person name="Luo M.C."/>
            <person name="Dvorak J."/>
            <person name="Tong Y."/>
            <person name="Wang J."/>
            <person name="Yang H."/>
            <person name="Li Z."/>
            <person name="Wang D."/>
            <person name="Zhang A."/>
            <person name="Wang J."/>
        </authorList>
    </citation>
    <scope>NUCLEOTIDE SEQUENCE</scope>
    <source>
        <strain evidence="2">cv. G1812</strain>
    </source>
</reference>